<feature type="compositionally biased region" description="Low complexity" evidence="1">
    <location>
        <begin position="82"/>
        <end position="99"/>
    </location>
</feature>
<feature type="compositionally biased region" description="Low complexity" evidence="1">
    <location>
        <begin position="178"/>
        <end position="189"/>
    </location>
</feature>
<sequence>MPSASEASSSSLSNIPPTPSTTTPNPESSTTPSIVAETSSDQEATPTHSRSGSMSSIRSGNTTPGLHPLWTAQFDKRHRGESNASISSLTSTSSSLAGFNLGGGTNFFANTGGGGPSNGSDGTCSPQMNSVRPNRTGSAGGTKGGGISSLINKFNNNNESPTAAPLRSFTIPPRKGMSASPSALSSPTTTVPPPLPAPLSSALANNPFMKAAGRPRASSSSLLDQVATMPLGKPSSLSSSSLLSSSSFSSSFPSSAAVPPAAGETTTSSTTTTPAATTATTATTTATTTTAITTSASTSTQALTSLTAPEDAEGEQGKKNVTPESAGSALSDCAAPNAPSKDRCANNTFGTAMPQRRGSVFSYLSRATMFEPEASQLRPSLRTTNATTATTTATTSTVSIAFDAKPTTSIEGTEIYTVSSSNPDDDSTQQLPESADSSSSKEEASLVMETGEHDATPCSTEPNKGEQVDLASDESHNEELAKQPDGLDEPMSDVDDSLGKAPEPTMEACPTIPEEDTEELLSEATPASDSVATMVVSVEATAIVSEGEAPPLPVMEQPTEALKMSFATTTTTTTTIASELSTQEEPAMQLQENARPTGQELESNVHKEEEQQQQQQQQETKALLSIRDEALMLPTGNAIPPTSTTAVHSSMFMEEEVLVIDDTTEQVMEDEDVHDSSQPSESVLTAVHEVLQEQQQPQQQQQQPEHTVIQQEQAVTEMEMDDASGHEQVQEQGALSSSQTAQAIVRPEEQDGVASRRTPSPDSGIDSLIPEFPTPPSTLLPAAPIPSSPPTPNNGGGGGGSGSGSGTATSTPVFGPMRARLPSLSGMPLAVSSALLEDVEAVKRQSTAFLELDPSQTGYHHLQHHHHHHHHHHSPHSTNRHRKRSSQQSLSEAIIDKVSMASSSSTTTPSHSRHGSREVDKSQIPEQTSVTGAKG</sequence>
<dbReference type="OrthoDB" id="10648381at2759"/>
<evidence type="ECO:0000256" key="1">
    <source>
        <dbReference type="SAM" id="MobiDB-lite"/>
    </source>
</evidence>
<proteinExistence type="predicted"/>
<dbReference type="Proteomes" id="UP000807716">
    <property type="component" value="Unassembled WGS sequence"/>
</dbReference>
<name>A0A9P6QB47_9FUNG</name>
<feature type="compositionally biased region" description="Acidic residues" evidence="1">
    <location>
        <begin position="486"/>
        <end position="496"/>
    </location>
</feature>
<dbReference type="AlphaFoldDB" id="A0A9P6QB47"/>
<feature type="compositionally biased region" description="Gly residues" evidence="1">
    <location>
        <begin position="138"/>
        <end position="147"/>
    </location>
</feature>
<accession>A0A9P6QB47</accession>
<feature type="compositionally biased region" description="Polar residues" evidence="1">
    <location>
        <begin position="414"/>
        <end position="432"/>
    </location>
</feature>
<feature type="compositionally biased region" description="Basic and acidic residues" evidence="1">
    <location>
        <begin position="439"/>
        <end position="455"/>
    </location>
</feature>
<feature type="compositionally biased region" description="Polar residues" evidence="1">
    <location>
        <begin position="924"/>
        <end position="935"/>
    </location>
</feature>
<feature type="region of interest" description="Disordered" evidence="1">
    <location>
        <begin position="578"/>
        <end position="621"/>
    </location>
</feature>
<protein>
    <submittedName>
        <fullName evidence="2">Uncharacterized protein</fullName>
    </submittedName>
</protein>
<feature type="region of interest" description="Disordered" evidence="1">
    <location>
        <begin position="297"/>
        <end position="340"/>
    </location>
</feature>
<comment type="caution">
    <text evidence="2">The sequence shown here is derived from an EMBL/GenBank/DDBJ whole genome shotgun (WGS) entry which is preliminary data.</text>
</comment>
<gene>
    <name evidence="2" type="ORF">DFQ27_002132</name>
</gene>
<feature type="region of interest" description="Disordered" evidence="1">
    <location>
        <begin position="249"/>
        <end position="282"/>
    </location>
</feature>
<keyword evidence="3" id="KW-1185">Reference proteome</keyword>
<organism evidence="2 3">
    <name type="scientific">Actinomortierella ambigua</name>
    <dbReference type="NCBI Taxonomy" id="1343610"/>
    <lineage>
        <taxon>Eukaryota</taxon>
        <taxon>Fungi</taxon>
        <taxon>Fungi incertae sedis</taxon>
        <taxon>Mucoromycota</taxon>
        <taxon>Mortierellomycotina</taxon>
        <taxon>Mortierellomycetes</taxon>
        <taxon>Mortierellales</taxon>
        <taxon>Mortierellaceae</taxon>
        <taxon>Actinomortierella</taxon>
    </lineage>
</organism>
<feature type="compositionally biased region" description="Basic and acidic residues" evidence="1">
    <location>
        <begin position="463"/>
        <end position="482"/>
    </location>
</feature>
<feature type="compositionally biased region" description="Low complexity" evidence="1">
    <location>
        <begin position="1"/>
        <end position="34"/>
    </location>
</feature>
<feature type="region of interest" description="Disordered" evidence="1">
    <location>
        <begin position="414"/>
        <end position="529"/>
    </location>
</feature>
<feature type="compositionally biased region" description="Polar residues" evidence="1">
    <location>
        <begin position="578"/>
        <end position="602"/>
    </location>
</feature>
<feature type="compositionally biased region" description="Low complexity" evidence="1">
    <location>
        <begin position="265"/>
        <end position="282"/>
    </location>
</feature>
<feature type="compositionally biased region" description="Polar residues" evidence="1">
    <location>
        <begin position="124"/>
        <end position="136"/>
    </location>
</feature>
<reference evidence="2" key="1">
    <citation type="journal article" date="2020" name="Fungal Divers.">
        <title>Resolving the Mortierellaceae phylogeny through synthesis of multi-gene phylogenetics and phylogenomics.</title>
        <authorList>
            <person name="Vandepol N."/>
            <person name="Liber J."/>
            <person name="Desiro A."/>
            <person name="Na H."/>
            <person name="Kennedy M."/>
            <person name="Barry K."/>
            <person name="Grigoriev I.V."/>
            <person name="Miller A.N."/>
            <person name="O'Donnell K."/>
            <person name="Stajich J.E."/>
            <person name="Bonito G."/>
        </authorList>
    </citation>
    <scope>NUCLEOTIDE SEQUENCE</scope>
    <source>
        <strain evidence="2">BC1065</strain>
    </source>
</reference>
<feature type="compositionally biased region" description="Low complexity" evidence="1">
    <location>
        <begin position="49"/>
        <end position="60"/>
    </location>
</feature>
<feature type="compositionally biased region" description="Polar residues" evidence="1">
    <location>
        <begin position="150"/>
        <end position="161"/>
    </location>
</feature>
<feature type="region of interest" description="Disordered" evidence="1">
    <location>
        <begin position="1"/>
        <end position="198"/>
    </location>
</feature>
<feature type="compositionally biased region" description="Polar residues" evidence="1">
    <location>
        <begin position="730"/>
        <end position="742"/>
    </location>
</feature>
<evidence type="ECO:0000313" key="3">
    <source>
        <dbReference type="Proteomes" id="UP000807716"/>
    </source>
</evidence>
<feature type="region of interest" description="Disordered" evidence="1">
    <location>
        <begin position="859"/>
        <end position="935"/>
    </location>
</feature>
<feature type="compositionally biased region" description="Pro residues" evidence="1">
    <location>
        <begin position="772"/>
        <end position="792"/>
    </location>
</feature>
<feature type="compositionally biased region" description="Basic residues" evidence="1">
    <location>
        <begin position="861"/>
        <end position="885"/>
    </location>
</feature>
<dbReference type="EMBL" id="JAAAJB010000178">
    <property type="protein sequence ID" value="KAG0262766.1"/>
    <property type="molecule type" value="Genomic_DNA"/>
</dbReference>
<feature type="region of interest" description="Disordered" evidence="1">
    <location>
        <begin position="668"/>
        <end position="819"/>
    </location>
</feature>
<feature type="compositionally biased region" description="Polar residues" evidence="1">
    <location>
        <begin position="36"/>
        <end position="48"/>
    </location>
</feature>
<feature type="compositionally biased region" description="Gly residues" evidence="1">
    <location>
        <begin position="100"/>
        <end position="117"/>
    </location>
</feature>
<feature type="compositionally biased region" description="Gly residues" evidence="1">
    <location>
        <begin position="794"/>
        <end position="805"/>
    </location>
</feature>
<evidence type="ECO:0000313" key="2">
    <source>
        <dbReference type="EMBL" id="KAG0262766.1"/>
    </source>
</evidence>
<feature type="compositionally biased region" description="Low complexity" evidence="1">
    <location>
        <begin position="692"/>
        <end position="713"/>
    </location>
</feature>
<feature type="compositionally biased region" description="Low complexity" evidence="1">
    <location>
        <begin position="297"/>
        <end position="308"/>
    </location>
</feature>